<feature type="non-terminal residue" evidence="1">
    <location>
        <position position="197"/>
    </location>
</feature>
<reference evidence="1 2" key="1">
    <citation type="submission" date="2011-02" db="EMBL/GenBank/DDBJ databases">
        <title>The Genome Sequence of Sphaeroforma arctica JP610.</title>
        <authorList>
            <consortium name="The Broad Institute Genome Sequencing Platform"/>
            <person name="Russ C."/>
            <person name="Cuomo C."/>
            <person name="Young S.K."/>
            <person name="Zeng Q."/>
            <person name="Gargeya S."/>
            <person name="Alvarado L."/>
            <person name="Berlin A."/>
            <person name="Chapman S.B."/>
            <person name="Chen Z."/>
            <person name="Freedman E."/>
            <person name="Gellesch M."/>
            <person name="Goldberg J."/>
            <person name="Griggs A."/>
            <person name="Gujja S."/>
            <person name="Heilman E."/>
            <person name="Heiman D."/>
            <person name="Howarth C."/>
            <person name="Mehta T."/>
            <person name="Neiman D."/>
            <person name="Pearson M."/>
            <person name="Roberts A."/>
            <person name="Saif S."/>
            <person name="Shea T."/>
            <person name="Shenoy N."/>
            <person name="Sisk P."/>
            <person name="Stolte C."/>
            <person name="Sykes S."/>
            <person name="White J."/>
            <person name="Yandava C."/>
            <person name="Burger G."/>
            <person name="Gray M.W."/>
            <person name="Holland P.W.H."/>
            <person name="King N."/>
            <person name="Lang F.B.F."/>
            <person name="Roger A.J."/>
            <person name="Ruiz-Trillo I."/>
            <person name="Haas B."/>
            <person name="Nusbaum C."/>
            <person name="Birren B."/>
        </authorList>
    </citation>
    <scope>NUCLEOTIDE SEQUENCE [LARGE SCALE GENOMIC DNA]</scope>
    <source>
        <strain evidence="1 2">JP610</strain>
    </source>
</reference>
<dbReference type="Proteomes" id="UP000054560">
    <property type="component" value="Unassembled WGS sequence"/>
</dbReference>
<proteinExistence type="predicted"/>
<keyword evidence="2" id="KW-1185">Reference proteome</keyword>
<dbReference type="AlphaFoldDB" id="A0A0L0FEK5"/>
<sequence length="197" mass="22835">MKIRGKKRRQLVLSAPVRTNESNSAFVKKTQITRFNVYFERRQNKLTDYNTAVNAGTKVTWEQRLKNLEESIRLQRVTNFAQYPGKTRAAYNRKYQKEYVHFQGGDIVIVCYQSEINKMKALYSGPYKKLSREGNGCLVCNFDGSKASEYSNSASDKIIGLIKKDKLCENSLATDQYYQSRRYNDFYKANDLLSILA</sequence>
<gene>
    <name evidence="1" type="ORF">SARC_12963</name>
</gene>
<dbReference type="EMBL" id="KQ244358">
    <property type="protein sequence ID" value="KNC74493.1"/>
    <property type="molecule type" value="Genomic_DNA"/>
</dbReference>
<protein>
    <submittedName>
        <fullName evidence="1">Uncharacterized protein</fullName>
    </submittedName>
</protein>
<accession>A0A0L0FEK5</accession>
<dbReference type="GeneID" id="25913467"/>
<organism evidence="1 2">
    <name type="scientific">Sphaeroforma arctica JP610</name>
    <dbReference type="NCBI Taxonomy" id="667725"/>
    <lineage>
        <taxon>Eukaryota</taxon>
        <taxon>Ichthyosporea</taxon>
        <taxon>Ichthyophonida</taxon>
        <taxon>Sphaeroforma</taxon>
    </lineage>
</organism>
<evidence type="ECO:0000313" key="2">
    <source>
        <dbReference type="Proteomes" id="UP000054560"/>
    </source>
</evidence>
<evidence type="ECO:0000313" key="1">
    <source>
        <dbReference type="EMBL" id="KNC74493.1"/>
    </source>
</evidence>
<name>A0A0L0FEK5_9EUKA</name>
<dbReference type="RefSeq" id="XP_014148395.1">
    <property type="nucleotide sequence ID" value="XM_014292920.1"/>
</dbReference>